<dbReference type="PANTHER" id="PTHR38682">
    <property type="entry name" value="V-TYPE ATP SYNTHASE SUBUNIT C"/>
    <property type="match status" value="1"/>
</dbReference>
<dbReference type="RefSeq" id="WP_068623774.1">
    <property type="nucleotide sequence ID" value="NZ_FJNB01000018.1"/>
</dbReference>
<dbReference type="Proteomes" id="UP000199280">
    <property type="component" value="Unassembled WGS sequence"/>
</dbReference>
<dbReference type="Pfam" id="PF01992">
    <property type="entry name" value="vATP-synt_AC39"/>
    <property type="match status" value="1"/>
</dbReference>
<dbReference type="Gene3D" id="1.20.1690.10">
    <property type="entry name" value="V-type ATP synthase subunit C domain"/>
    <property type="match status" value="2"/>
</dbReference>
<dbReference type="STRING" id="640938.TR210_2211"/>
<reference evidence="5 7" key="2">
    <citation type="submission" date="2016-10" db="EMBL/GenBank/DDBJ databases">
        <authorList>
            <person name="Varghese N."/>
            <person name="Submissions S."/>
        </authorList>
    </citation>
    <scope>NUCLEOTIDE SEQUENCE [LARGE SCALE GENOMIC DNA]</scope>
    <source>
        <strain evidence="5 7">DSM 22150</strain>
    </source>
</reference>
<proteinExistence type="inferred from homology"/>
<keyword evidence="2" id="KW-0813">Transport</keyword>
<dbReference type="PANTHER" id="PTHR38682:SF1">
    <property type="entry name" value="V-TYPE ATP SYNTHASE SUBUNIT C"/>
    <property type="match status" value="1"/>
</dbReference>
<dbReference type="EMBL" id="FJNB01000018">
    <property type="protein sequence ID" value="CZR05376.1"/>
    <property type="molecule type" value="Genomic_DNA"/>
</dbReference>
<comment type="similarity">
    <text evidence="1">Belongs to the V-ATPase V0D/AC39 subunit family.</text>
</comment>
<sequence length="335" mass="38343">MQEIDYKGVNTVLRTYELNLLTEADYDRMLKASSLKDALDVLKGTGYEFDEKEIQESKNFEAFLMKHLAEVYKELFSITPVSEVVELFALRYTYHNLKVLLKQRFSGEQLEQLLIPIGKDSLGSLKKLVETGDGNDEHPILIEGVQEAIRDFDEDHRIEAATVFMDTYYFKHLRSISDKINHPSVTKMVDGMIDLYNLSTLIRSLKQNKPRGFLYTVLSSSGSVAKRDLIEESVNGPSAVMRKYYSSKTYGTRLANLVSETTNEVDTQKLDKLVDELTNELVAEGLYRPFGPLPLLGYLFAKEKEITNIRLILVGKDNQIEEEILRERMRPVYGS</sequence>
<dbReference type="AlphaFoldDB" id="A0A143Z459"/>
<dbReference type="OrthoDB" id="1653at2"/>
<gene>
    <name evidence="5" type="ORF">SAMN05216375_11559</name>
    <name evidence="4" type="ORF">TR210_2211</name>
</gene>
<organism evidence="4 6">
    <name type="scientific">Trichococcus ilyis</name>
    <dbReference type="NCBI Taxonomy" id="640938"/>
    <lineage>
        <taxon>Bacteria</taxon>
        <taxon>Bacillati</taxon>
        <taxon>Bacillota</taxon>
        <taxon>Bacilli</taxon>
        <taxon>Lactobacillales</taxon>
        <taxon>Carnobacteriaceae</taxon>
        <taxon>Trichococcus</taxon>
    </lineage>
</organism>
<reference evidence="4 6" key="1">
    <citation type="submission" date="2016-02" db="EMBL/GenBank/DDBJ databases">
        <authorList>
            <person name="Wen L."/>
            <person name="He K."/>
            <person name="Yang H."/>
        </authorList>
    </citation>
    <scope>NUCLEOTIDE SEQUENCE [LARGE SCALE GENOMIC DNA]</scope>
    <source>
        <strain evidence="4">Trichococcus_R210</strain>
    </source>
</reference>
<keyword evidence="7" id="KW-1185">Reference proteome</keyword>
<dbReference type="Gene3D" id="1.10.132.50">
    <property type="entry name" value="ATP synthase (C/AC39) subunit, domain 3"/>
    <property type="match status" value="1"/>
</dbReference>
<evidence type="ECO:0000313" key="6">
    <source>
        <dbReference type="Proteomes" id="UP000076878"/>
    </source>
</evidence>
<dbReference type="InterPro" id="IPR002843">
    <property type="entry name" value="ATPase_V0-cplx_csu/dsu"/>
</dbReference>
<dbReference type="EMBL" id="FNYT01000015">
    <property type="protein sequence ID" value="SEJ50029.1"/>
    <property type="molecule type" value="Genomic_DNA"/>
</dbReference>
<dbReference type="Proteomes" id="UP000076878">
    <property type="component" value="Unassembled WGS sequence"/>
</dbReference>
<evidence type="ECO:0000256" key="1">
    <source>
        <dbReference type="ARBA" id="ARBA00006709"/>
    </source>
</evidence>
<keyword evidence="3" id="KW-0406">Ion transport</keyword>
<protein>
    <submittedName>
        <fullName evidence="4">Atpase v0 complex c/d subunit</fullName>
    </submittedName>
    <submittedName>
        <fullName evidence="5">V/A-type H+-transporting ATPase subunit C</fullName>
    </submittedName>
</protein>
<evidence type="ECO:0000256" key="2">
    <source>
        <dbReference type="ARBA" id="ARBA00022448"/>
    </source>
</evidence>
<dbReference type="InterPro" id="IPR036079">
    <property type="entry name" value="ATPase_csu/dsu_sf"/>
</dbReference>
<dbReference type="GO" id="GO:0046961">
    <property type="term" value="F:proton-transporting ATPase activity, rotational mechanism"/>
    <property type="evidence" value="ECO:0007669"/>
    <property type="project" value="InterPro"/>
</dbReference>
<accession>A0A143Z459</accession>
<evidence type="ECO:0000313" key="5">
    <source>
        <dbReference type="EMBL" id="SEJ50029.1"/>
    </source>
</evidence>
<name>A0A143Z459_9LACT</name>
<evidence type="ECO:0000256" key="3">
    <source>
        <dbReference type="ARBA" id="ARBA00023065"/>
    </source>
</evidence>
<dbReference type="InterPro" id="IPR050873">
    <property type="entry name" value="V-ATPase_V0D/AC39_subunit"/>
</dbReference>
<evidence type="ECO:0000313" key="4">
    <source>
        <dbReference type="EMBL" id="CZR05376.1"/>
    </source>
</evidence>
<evidence type="ECO:0000313" key="7">
    <source>
        <dbReference type="Proteomes" id="UP000199280"/>
    </source>
</evidence>
<dbReference type="InterPro" id="IPR035067">
    <property type="entry name" value="V-type_ATPase_csu/dsu"/>
</dbReference>
<dbReference type="SUPFAM" id="SSF103486">
    <property type="entry name" value="V-type ATP synthase subunit C"/>
    <property type="match status" value="1"/>
</dbReference>
<dbReference type="InterPro" id="IPR044911">
    <property type="entry name" value="V-type_ATPase_csu/dsu_dom_3"/>
</dbReference>